<sequence>MFALANPFSDRPLLTYALEGRRFVRLYVFWPNQRTSKRFSVIFLGSTIESFRHVVGLE</sequence>
<dbReference type="Proteomes" id="UP000011668">
    <property type="component" value="Unassembled WGS sequence"/>
</dbReference>
<protein>
    <submittedName>
        <fullName evidence="1">Uncharacterized protein</fullName>
    </submittedName>
</protein>
<evidence type="ECO:0000313" key="2">
    <source>
        <dbReference type="Proteomes" id="UP000011668"/>
    </source>
</evidence>
<gene>
    <name evidence="1" type="ORF">AG1IA_08346</name>
</gene>
<dbReference type="AlphaFoldDB" id="L8WMP8"/>
<reference evidence="1 2" key="1">
    <citation type="journal article" date="2013" name="Nat. Commun.">
        <title>The evolution and pathogenic mechanisms of the rice sheath blight pathogen.</title>
        <authorList>
            <person name="Zheng A."/>
            <person name="Lin R."/>
            <person name="Xu L."/>
            <person name="Qin P."/>
            <person name="Tang C."/>
            <person name="Ai P."/>
            <person name="Zhang D."/>
            <person name="Liu Y."/>
            <person name="Sun Z."/>
            <person name="Feng H."/>
            <person name="Wang Y."/>
            <person name="Chen Y."/>
            <person name="Liang X."/>
            <person name="Fu R."/>
            <person name="Li Q."/>
            <person name="Zhang J."/>
            <person name="Yu X."/>
            <person name="Xie Z."/>
            <person name="Ding L."/>
            <person name="Guan P."/>
            <person name="Tang J."/>
            <person name="Liang Y."/>
            <person name="Wang S."/>
            <person name="Deng Q."/>
            <person name="Li S."/>
            <person name="Zhu J."/>
            <person name="Wang L."/>
            <person name="Liu H."/>
            <person name="Li P."/>
        </authorList>
    </citation>
    <scope>NUCLEOTIDE SEQUENCE [LARGE SCALE GENOMIC DNA]</scope>
    <source>
        <strain evidence="2">AG-1 IA</strain>
    </source>
</reference>
<comment type="caution">
    <text evidence="1">The sequence shown here is derived from an EMBL/GenBank/DDBJ whole genome shotgun (WGS) entry which is preliminary data.</text>
</comment>
<dbReference type="HOGENOM" id="CLU_2980720_0_0_1"/>
<organism evidence="1 2">
    <name type="scientific">Thanatephorus cucumeris (strain AG1-IA)</name>
    <name type="common">Rice sheath blight fungus</name>
    <name type="synonym">Rhizoctonia solani</name>
    <dbReference type="NCBI Taxonomy" id="983506"/>
    <lineage>
        <taxon>Eukaryota</taxon>
        <taxon>Fungi</taxon>
        <taxon>Dikarya</taxon>
        <taxon>Basidiomycota</taxon>
        <taxon>Agaricomycotina</taxon>
        <taxon>Agaricomycetes</taxon>
        <taxon>Cantharellales</taxon>
        <taxon>Ceratobasidiaceae</taxon>
        <taxon>Rhizoctonia</taxon>
        <taxon>Rhizoctonia solani AG-1</taxon>
    </lineage>
</organism>
<evidence type="ECO:0000313" key="1">
    <source>
        <dbReference type="EMBL" id="ELU37624.1"/>
    </source>
</evidence>
<proteinExistence type="predicted"/>
<name>L8WMP8_THACA</name>
<keyword evidence="2" id="KW-1185">Reference proteome</keyword>
<dbReference type="EMBL" id="AFRT01002527">
    <property type="protein sequence ID" value="ELU37624.1"/>
    <property type="molecule type" value="Genomic_DNA"/>
</dbReference>
<accession>L8WMP8</accession>